<dbReference type="SUPFAM" id="SSF117281">
    <property type="entry name" value="Kelch motif"/>
    <property type="match status" value="1"/>
</dbReference>
<dbReference type="PROSITE" id="PS50097">
    <property type="entry name" value="BTB"/>
    <property type="match status" value="1"/>
</dbReference>
<evidence type="ECO:0000259" key="3">
    <source>
        <dbReference type="PROSITE" id="PS50097"/>
    </source>
</evidence>
<evidence type="ECO:0000256" key="2">
    <source>
        <dbReference type="ARBA" id="ARBA00022737"/>
    </source>
</evidence>
<dbReference type="Pfam" id="PF00651">
    <property type="entry name" value="BTB"/>
    <property type="match status" value="1"/>
</dbReference>
<dbReference type="SUPFAM" id="SSF54695">
    <property type="entry name" value="POZ domain"/>
    <property type="match status" value="1"/>
</dbReference>
<evidence type="ECO:0000313" key="5">
    <source>
        <dbReference type="Proteomes" id="UP000261620"/>
    </source>
</evidence>
<feature type="domain" description="BTB" evidence="3">
    <location>
        <begin position="22"/>
        <end position="88"/>
    </location>
</feature>
<accession>A0A3Q3XH44</accession>
<protein>
    <recommendedName>
        <fullName evidence="3">BTB domain-containing protein</fullName>
    </recommendedName>
</protein>
<dbReference type="Ensembl" id="ENSMMOT00000022842.1">
    <property type="protein sequence ID" value="ENSMMOP00000022471.1"/>
    <property type="gene ID" value="ENSMMOG00000017076.1"/>
</dbReference>
<dbReference type="FunFam" id="1.25.40.420:FF:000001">
    <property type="entry name" value="Kelch-like family member 12"/>
    <property type="match status" value="1"/>
</dbReference>
<evidence type="ECO:0000313" key="4">
    <source>
        <dbReference type="Ensembl" id="ENSMMOP00000022471.1"/>
    </source>
</evidence>
<reference evidence="4" key="2">
    <citation type="submission" date="2025-09" db="UniProtKB">
        <authorList>
            <consortium name="Ensembl"/>
        </authorList>
    </citation>
    <scope>IDENTIFICATION</scope>
</reference>
<dbReference type="InterPro" id="IPR056737">
    <property type="entry name" value="Beta-prop_ATRN-MKLN-like"/>
</dbReference>
<name>A0A3Q3XH44_MOLML</name>
<dbReference type="InterPro" id="IPR011705">
    <property type="entry name" value="BACK"/>
</dbReference>
<dbReference type="Proteomes" id="UP000261620">
    <property type="component" value="Unplaced"/>
</dbReference>
<sequence length="597" mass="67305">MFSSSHRLKSEYIKLCVDGLFTDAVIKVEDVQFEIHKVILCNCSPYFQALFSWCPCPDKNPFEILDLSPDVMQLIIEFAYTGTVSVTGGNVQELLLAADKLLVMAIVDTCCNFLEEQLCPENCIGIWQFTNFLLCPQLQLKAYQFILDKFQQVLCTEEFWQLSVKELCAILDRDELNVRKESTAFEAIHRWIAHAPETRQKNMVLLLSKVRLALISSEYIIMNVLSNELVKSSPECLQMAKDALRVKAWMRRNNPPLSAVSDPVGRPRLPEAILLAFGGETGSEPTNCIEAYDVHSNRWVNVTDNRERPRAHHGVVFLNGCVYCLGGTNHVENFNSVHRFNPSTRTWHEAAPMYFRRCYVSVTVLNGYIYALGGYNGYYRHNTAERYRPETNQWSLIAPMHERRSHASCTALNNKVYICGGFNGSEILQDCECYSPETNQWTVITPMNTVRSGSGVIAYANHVYAIGGFDGSTRLHSAEAYNPGTNTWHTVSSMLYSRSNFGIGVIDGQLFVVGGFNGLDATSDVEYYDVNTNEWSVSCSLEFRRSALSCCLVSGLPNMDEYTVPRDALPRLLEKELMASDIPEQACFVPSSILARL</sequence>
<evidence type="ECO:0000256" key="1">
    <source>
        <dbReference type="ARBA" id="ARBA00022441"/>
    </source>
</evidence>
<dbReference type="InterPro" id="IPR015915">
    <property type="entry name" value="Kelch-typ_b-propeller"/>
</dbReference>
<dbReference type="Pfam" id="PF24981">
    <property type="entry name" value="Beta-prop_ATRN-LZTR1"/>
    <property type="match status" value="1"/>
</dbReference>
<dbReference type="SMART" id="SM00225">
    <property type="entry name" value="BTB"/>
    <property type="match status" value="1"/>
</dbReference>
<dbReference type="PANTHER" id="PTHR24412:SF172">
    <property type="entry name" value="KELCH-LIKE PROTEIN 10"/>
    <property type="match status" value="1"/>
</dbReference>
<dbReference type="PIRSF" id="PIRSF037037">
    <property type="entry name" value="Kelch-like_protein_gigaxonin"/>
    <property type="match status" value="1"/>
</dbReference>
<proteinExistence type="predicted"/>
<dbReference type="OMA" id="GLCTLNN"/>
<dbReference type="Gene3D" id="2.120.10.80">
    <property type="entry name" value="Kelch-type beta propeller"/>
    <property type="match status" value="2"/>
</dbReference>
<dbReference type="Gene3D" id="3.30.710.10">
    <property type="entry name" value="Potassium Channel Kv1.1, Chain A"/>
    <property type="match status" value="1"/>
</dbReference>
<dbReference type="InterPro" id="IPR000210">
    <property type="entry name" value="BTB/POZ_dom"/>
</dbReference>
<organism evidence="4 5">
    <name type="scientific">Mola mola</name>
    <name type="common">Ocean sunfish</name>
    <name type="synonym">Tetraodon mola</name>
    <dbReference type="NCBI Taxonomy" id="94237"/>
    <lineage>
        <taxon>Eukaryota</taxon>
        <taxon>Metazoa</taxon>
        <taxon>Chordata</taxon>
        <taxon>Craniata</taxon>
        <taxon>Vertebrata</taxon>
        <taxon>Euteleostomi</taxon>
        <taxon>Actinopterygii</taxon>
        <taxon>Neopterygii</taxon>
        <taxon>Teleostei</taxon>
        <taxon>Neoteleostei</taxon>
        <taxon>Acanthomorphata</taxon>
        <taxon>Eupercaria</taxon>
        <taxon>Tetraodontiformes</taxon>
        <taxon>Molidae</taxon>
        <taxon>Mola</taxon>
    </lineage>
</organism>
<dbReference type="SMART" id="SM00612">
    <property type="entry name" value="Kelch"/>
    <property type="match status" value="6"/>
</dbReference>
<dbReference type="PANTHER" id="PTHR24412">
    <property type="entry name" value="KELCH PROTEIN"/>
    <property type="match status" value="1"/>
</dbReference>
<dbReference type="STRING" id="94237.ENSMMOP00000022471"/>
<dbReference type="InterPro" id="IPR011333">
    <property type="entry name" value="SKP1/BTB/POZ_sf"/>
</dbReference>
<dbReference type="InterPro" id="IPR017096">
    <property type="entry name" value="BTB-kelch_protein"/>
</dbReference>
<dbReference type="AlphaFoldDB" id="A0A3Q3XH44"/>
<reference evidence="4" key="1">
    <citation type="submission" date="2025-08" db="UniProtKB">
        <authorList>
            <consortium name="Ensembl"/>
        </authorList>
    </citation>
    <scope>IDENTIFICATION</scope>
</reference>
<keyword evidence="5" id="KW-1185">Reference proteome</keyword>
<dbReference type="Gene3D" id="1.25.40.420">
    <property type="match status" value="1"/>
</dbReference>
<dbReference type="Pfam" id="PF07707">
    <property type="entry name" value="BACK"/>
    <property type="match status" value="1"/>
</dbReference>
<dbReference type="InterPro" id="IPR006652">
    <property type="entry name" value="Kelch_1"/>
</dbReference>
<keyword evidence="1" id="KW-0880">Kelch repeat</keyword>
<keyword evidence="2" id="KW-0677">Repeat</keyword>
<dbReference type="SMART" id="SM00875">
    <property type="entry name" value="BACK"/>
    <property type="match status" value="1"/>
</dbReference>